<sequence length="99" mass="11087">MTISADQGLFAGSMMFRLNISVTIRCTSCRWGGGSRRDGTFTGAAFRVSMRWEASSVWPRSSSDVAIQRRYFQRTDRIAFRLCASNSSTDGSISSIMRR</sequence>
<gene>
    <name evidence="1" type="ORF">T01_10974</name>
</gene>
<reference evidence="1 2" key="1">
    <citation type="submission" date="2015-01" db="EMBL/GenBank/DDBJ databases">
        <title>Evolution of Trichinella species and genotypes.</title>
        <authorList>
            <person name="Korhonen P.K."/>
            <person name="Edoardo P."/>
            <person name="Giuseppe L.R."/>
            <person name="Gasser R.B."/>
        </authorList>
    </citation>
    <scope>NUCLEOTIDE SEQUENCE [LARGE SCALE GENOMIC DNA]</scope>
    <source>
        <strain evidence="1">ISS3</strain>
    </source>
</reference>
<evidence type="ECO:0000313" key="2">
    <source>
        <dbReference type="Proteomes" id="UP000054776"/>
    </source>
</evidence>
<dbReference type="EMBL" id="JYDH01000260">
    <property type="protein sequence ID" value="KRY27367.1"/>
    <property type="molecule type" value="Genomic_DNA"/>
</dbReference>
<evidence type="ECO:0000313" key="1">
    <source>
        <dbReference type="EMBL" id="KRY27367.1"/>
    </source>
</evidence>
<dbReference type="OrthoDB" id="5924511at2759"/>
<dbReference type="AlphaFoldDB" id="A0A0V1ARD3"/>
<organism evidence="1 2">
    <name type="scientific">Trichinella spiralis</name>
    <name type="common">Trichina worm</name>
    <dbReference type="NCBI Taxonomy" id="6334"/>
    <lineage>
        <taxon>Eukaryota</taxon>
        <taxon>Metazoa</taxon>
        <taxon>Ecdysozoa</taxon>
        <taxon>Nematoda</taxon>
        <taxon>Enoplea</taxon>
        <taxon>Dorylaimia</taxon>
        <taxon>Trichinellida</taxon>
        <taxon>Trichinellidae</taxon>
        <taxon>Trichinella</taxon>
    </lineage>
</organism>
<accession>A0A0V1ARD3</accession>
<comment type="caution">
    <text evidence="1">The sequence shown here is derived from an EMBL/GenBank/DDBJ whole genome shotgun (WGS) entry which is preliminary data.</text>
</comment>
<keyword evidence="2" id="KW-1185">Reference proteome</keyword>
<name>A0A0V1ARD3_TRISP</name>
<protein>
    <submittedName>
        <fullName evidence="1">Uncharacterized protein</fullName>
    </submittedName>
</protein>
<dbReference type="Proteomes" id="UP000054776">
    <property type="component" value="Unassembled WGS sequence"/>
</dbReference>
<proteinExistence type="predicted"/>
<dbReference type="InParanoid" id="A0A0V1ARD3"/>